<dbReference type="InterPro" id="IPR050911">
    <property type="entry name" value="DRAM/TMEM150_Autophagy_Mod"/>
</dbReference>
<evidence type="ECO:0000256" key="6">
    <source>
        <dbReference type="ARBA" id="ARBA00022989"/>
    </source>
</evidence>
<evidence type="ECO:0000259" key="11">
    <source>
        <dbReference type="Pfam" id="PF10277"/>
    </source>
</evidence>
<keyword evidence="4" id="KW-1003">Cell membrane</keyword>
<dbReference type="PANTHER" id="PTHR21324">
    <property type="entry name" value="FASTING-INDUCIBLE INTEGRAL MEMBRANE PROTEIN TM6P1-RELATED"/>
    <property type="match status" value="1"/>
</dbReference>
<protein>
    <recommendedName>
        <fullName evidence="3">Transmembrane protein 150A</fullName>
    </recommendedName>
    <alternativeName>
        <fullName evidence="9">Transmembrane protein 150</fullName>
    </alternativeName>
</protein>
<gene>
    <name evidence="12" type="ORF">KIL84_011021</name>
</gene>
<evidence type="ECO:0000256" key="4">
    <source>
        <dbReference type="ARBA" id="ARBA00022475"/>
    </source>
</evidence>
<dbReference type="GO" id="GO:0005886">
    <property type="term" value="C:plasma membrane"/>
    <property type="evidence" value="ECO:0007669"/>
    <property type="project" value="UniProtKB-SubCell"/>
</dbReference>
<keyword evidence="8" id="KW-0325">Glycoprotein</keyword>
<evidence type="ECO:0000313" key="12">
    <source>
        <dbReference type="EMBL" id="KAH1177319.1"/>
    </source>
</evidence>
<evidence type="ECO:0000256" key="7">
    <source>
        <dbReference type="ARBA" id="ARBA00023136"/>
    </source>
</evidence>
<evidence type="ECO:0000256" key="2">
    <source>
        <dbReference type="ARBA" id="ARBA00006565"/>
    </source>
</evidence>
<keyword evidence="7 10" id="KW-0472">Membrane</keyword>
<dbReference type="PANTHER" id="PTHR21324:SF6">
    <property type="entry name" value="TRANSMEMBRANE PROTEIN 150A"/>
    <property type="match status" value="1"/>
</dbReference>
<dbReference type="Proteomes" id="UP000827986">
    <property type="component" value="Unassembled WGS sequence"/>
</dbReference>
<keyword evidence="6 10" id="KW-1133">Transmembrane helix</keyword>
<dbReference type="GO" id="GO:0072659">
    <property type="term" value="P:protein localization to plasma membrane"/>
    <property type="evidence" value="ECO:0007669"/>
    <property type="project" value="TreeGrafter"/>
</dbReference>
<accession>A0A9D3XB81</accession>
<feature type="transmembrane region" description="Helical" evidence="10">
    <location>
        <begin position="170"/>
        <end position="192"/>
    </location>
</feature>
<comment type="subcellular location">
    <subcellularLocation>
        <location evidence="1">Cell membrane</location>
        <topology evidence="1">Multi-pass membrane protein</topology>
    </subcellularLocation>
</comment>
<feature type="transmembrane region" description="Helical" evidence="10">
    <location>
        <begin position="142"/>
        <end position="164"/>
    </location>
</feature>
<dbReference type="Pfam" id="PF10277">
    <property type="entry name" value="Frag1"/>
    <property type="match status" value="1"/>
</dbReference>
<feature type="domain" description="CWH43-like N-terminal" evidence="11">
    <location>
        <begin position="57"/>
        <end position="198"/>
    </location>
</feature>
<dbReference type="EMBL" id="JAHDVG010000474">
    <property type="protein sequence ID" value="KAH1177319.1"/>
    <property type="molecule type" value="Genomic_DNA"/>
</dbReference>
<name>A0A9D3XB81_9SAUR</name>
<proteinExistence type="inferred from homology"/>
<feature type="transmembrane region" description="Helical" evidence="10">
    <location>
        <begin position="75"/>
        <end position="96"/>
    </location>
</feature>
<evidence type="ECO:0000256" key="8">
    <source>
        <dbReference type="ARBA" id="ARBA00023180"/>
    </source>
</evidence>
<evidence type="ECO:0000256" key="3">
    <source>
        <dbReference type="ARBA" id="ARBA00016019"/>
    </source>
</evidence>
<keyword evidence="13" id="KW-1185">Reference proteome</keyword>
<comment type="caution">
    <text evidence="12">The sequence shown here is derived from an EMBL/GenBank/DDBJ whole genome shotgun (WGS) entry which is preliminary data.</text>
</comment>
<reference evidence="12" key="1">
    <citation type="submission" date="2021-09" db="EMBL/GenBank/DDBJ databases">
        <title>The genome of Mauremys mutica provides insights into the evolution of semi-aquatic lifestyle.</title>
        <authorList>
            <person name="Gong S."/>
            <person name="Gao Y."/>
        </authorList>
    </citation>
    <scope>NUCLEOTIDE SEQUENCE</scope>
    <source>
        <strain evidence="12">MM-2020</strain>
        <tissue evidence="12">Muscle</tissue>
    </source>
</reference>
<evidence type="ECO:0000256" key="1">
    <source>
        <dbReference type="ARBA" id="ARBA00004651"/>
    </source>
</evidence>
<comment type="similarity">
    <text evidence="2">Belongs to the DRAM/TMEM150 family.</text>
</comment>
<evidence type="ECO:0000256" key="9">
    <source>
        <dbReference type="ARBA" id="ARBA00030381"/>
    </source>
</evidence>
<sequence length="238" mass="25409">MTRETRGDPALAAAQRCGMNEMLLPLSRARPVTLLLGWDAKPWGVWPQGLPGPGSSVVLICFLRYGQLIEQSHRSWVNTTALVAGCTNAAGLVVVGNFQVDNAKSLHYIGAGIAFPAGLLFVCLQCILTYHTAVSALDGWMAHLRVSLTGVALIALVLSGVFFIHESPLLQHLAAVCEWVFVIDMLVFYGTFAYDFGAVSTDTLVTALQRASSRGCKSPGGSSTSTHLNCTPESIAMI</sequence>
<evidence type="ECO:0000256" key="5">
    <source>
        <dbReference type="ARBA" id="ARBA00022692"/>
    </source>
</evidence>
<evidence type="ECO:0000313" key="13">
    <source>
        <dbReference type="Proteomes" id="UP000827986"/>
    </source>
</evidence>
<feature type="transmembrane region" description="Helical" evidence="10">
    <location>
        <begin position="108"/>
        <end position="130"/>
    </location>
</feature>
<evidence type="ECO:0000256" key="10">
    <source>
        <dbReference type="SAM" id="Phobius"/>
    </source>
</evidence>
<dbReference type="InterPro" id="IPR019402">
    <property type="entry name" value="CWH43_N"/>
</dbReference>
<organism evidence="12 13">
    <name type="scientific">Mauremys mutica</name>
    <name type="common">yellowpond turtle</name>
    <dbReference type="NCBI Taxonomy" id="74926"/>
    <lineage>
        <taxon>Eukaryota</taxon>
        <taxon>Metazoa</taxon>
        <taxon>Chordata</taxon>
        <taxon>Craniata</taxon>
        <taxon>Vertebrata</taxon>
        <taxon>Euteleostomi</taxon>
        <taxon>Archelosauria</taxon>
        <taxon>Testudinata</taxon>
        <taxon>Testudines</taxon>
        <taxon>Cryptodira</taxon>
        <taxon>Durocryptodira</taxon>
        <taxon>Testudinoidea</taxon>
        <taxon>Geoemydidae</taxon>
        <taxon>Geoemydinae</taxon>
        <taxon>Mauremys</taxon>
    </lineage>
</organism>
<dbReference type="AlphaFoldDB" id="A0A9D3XB81"/>
<keyword evidence="5 10" id="KW-0812">Transmembrane</keyword>